<dbReference type="AlphaFoldDB" id="A0AAD9IJN4"/>
<sequence length="452" mass="51756">MLPLVKSLLAVVGLIALVGLRTTPVHFYCKEEHPKFPDQRLCVFRNLLLVNGTVFFVSSKQQKINRLYVSWEKTYEGDNFMDIPVVHPGSLGADLWQRAELVPQAGLFHQQHPVNYYHLFTEVVPTMYYSLCLGLGVCTRTQTRDLRIFWINRSGATHPMGYVFHAPRAIYDLLECLTPHPVLNVQNVTDAPLLLGTAIAGLPRRVRFYHQKREEWRARFEDPPPLDYMRRYRTLVSECLDLDLLGSKAPTDPIKITFINRHYEAGRSVLNAETIKDQILNLPTVRKLGRDRVQVNIVYLKGTLKEQASVVHDSSIYIWAHGAAMSHTFFLPKGAYAFELVQWAVKDPADQHVWVQGIRSAFGIDAHLDVITNDDRTKVFFNYDVLRAPSSQYHRFNDTEKVQLLENLTCPDQPYANGGECFGWFHWGMSLVLKFELLKPHVDAAIKQLAGL</sequence>
<dbReference type="InterPro" id="IPR049625">
    <property type="entry name" value="Glyco_transf_61_cat"/>
</dbReference>
<comment type="subcellular location">
    <subcellularLocation>
        <location evidence="1">Membrane</location>
        <topology evidence="1">Single-pass membrane protein</topology>
    </subcellularLocation>
</comment>
<evidence type="ECO:0000256" key="1">
    <source>
        <dbReference type="ARBA" id="ARBA00004167"/>
    </source>
</evidence>
<evidence type="ECO:0000256" key="3">
    <source>
        <dbReference type="ARBA" id="ARBA00022679"/>
    </source>
</evidence>
<keyword evidence="2" id="KW-0328">Glycosyltransferase</keyword>
<proteinExistence type="predicted"/>
<keyword evidence="8" id="KW-0732">Signal</keyword>
<evidence type="ECO:0000256" key="4">
    <source>
        <dbReference type="ARBA" id="ARBA00022692"/>
    </source>
</evidence>
<evidence type="ECO:0000256" key="6">
    <source>
        <dbReference type="ARBA" id="ARBA00023136"/>
    </source>
</evidence>
<keyword evidence="5" id="KW-1133">Transmembrane helix</keyword>
<dbReference type="GO" id="GO:0016020">
    <property type="term" value="C:membrane"/>
    <property type="evidence" value="ECO:0007669"/>
    <property type="project" value="UniProtKB-SubCell"/>
</dbReference>
<keyword evidence="11" id="KW-1185">Reference proteome</keyword>
<feature type="chain" id="PRO_5041964878" description="Glycosyltransferase 61 catalytic domain-containing protein" evidence="8">
    <location>
        <begin position="23"/>
        <end position="452"/>
    </location>
</feature>
<evidence type="ECO:0000256" key="2">
    <source>
        <dbReference type="ARBA" id="ARBA00022676"/>
    </source>
</evidence>
<organism evidence="10 11">
    <name type="scientific">Prototheca wickerhamii</name>
    <dbReference type="NCBI Taxonomy" id="3111"/>
    <lineage>
        <taxon>Eukaryota</taxon>
        <taxon>Viridiplantae</taxon>
        <taxon>Chlorophyta</taxon>
        <taxon>core chlorophytes</taxon>
        <taxon>Trebouxiophyceae</taxon>
        <taxon>Chlorellales</taxon>
        <taxon>Chlorellaceae</taxon>
        <taxon>Prototheca</taxon>
    </lineage>
</organism>
<evidence type="ECO:0000256" key="5">
    <source>
        <dbReference type="ARBA" id="ARBA00022989"/>
    </source>
</evidence>
<evidence type="ECO:0000313" key="10">
    <source>
        <dbReference type="EMBL" id="KAK2078926.1"/>
    </source>
</evidence>
<keyword evidence="3" id="KW-0808">Transferase</keyword>
<comment type="caution">
    <text evidence="10">The sequence shown here is derived from an EMBL/GenBank/DDBJ whole genome shotgun (WGS) entry which is preliminary data.</text>
</comment>
<evidence type="ECO:0000256" key="7">
    <source>
        <dbReference type="ARBA" id="ARBA00023180"/>
    </source>
</evidence>
<reference evidence="10" key="1">
    <citation type="submission" date="2021-01" db="EMBL/GenBank/DDBJ databases">
        <authorList>
            <person name="Eckstrom K.M.E."/>
        </authorList>
    </citation>
    <scope>NUCLEOTIDE SEQUENCE</scope>
    <source>
        <strain evidence="10">UVCC 0001</strain>
    </source>
</reference>
<feature type="domain" description="Glycosyltransferase 61 catalytic" evidence="9">
    <location>
        <begin position="116"/>
        <end position="335"/>
    </location>
</feature>
<dbReference type="GO" id="GO:0016763">
    <property type="term" value="F:pentosyltransferase activity"/>
    <property type="evidence" value="ECO:0007669"/>
    <property type="project" value="UniProtKB-ARBA"/>
</dbReference>
<dbReference type="PANTHER" id="PTHR20961">
    <property type="entry name" value="GLYCOSYLTRANSFERASE"/>
    <property type="match status" value="1"/>
</dbReference>
<name>A0AAD9IJN4_PROWI</name>
<dbReference type="Proteomes" id="UP001255856">
    <property type="component" value="Unassembled WGS sequence"/>
</dbReference>
<evidence type="ECO:0000256" key="8">
    <source>
        <dbReference type="SAM" id="SignalP"/>
    </source>
</evidence>
<feature type="signal peptide" evidence="8">
    <location>
        <begin position="1"/>
        <end position="22"/>
    </location>
</feature>
<dbReference type="InterPro" id="IPR007657">
    <property type="entry name" value="Glycosyltransferase_61"/>
</dbReference>
<dbReference type="GO" id="GO:0005794">
    <property type="term" value="C:Golgi apparatus"/>
    <property type="evidence" value="ECO:0007669"/>
    <property type="project" value="UniProtKB-ARBA"/>
</dbReference>
<keyword evidence="7" id="KW-0325">Glycoprotein</keyword>
<protein>
    <recommendedName>
        <fullName evidence="9">Glycosyltransferase 61 catalytic domain-containing protein</fullName>
    </recommendedName>
</protein>
<dbReference type="EMBL" id="JASFZW010000003">
    <property type="protein sequence ID" value="KAK2078926.1"/>
    <property type="molecule type" value="Genomic_DNA"/>
</dbReference>
<gene>
    <name evidence="10" type="ORF">QBZ16_002616</name>
</gene>
<evidence type="ECO:0000259" key="9">
    <source>
        <dbReference type="Pfam" id="PF04577"/>
    </source>
</evidence>
<accession>A0AAD9IJN4</accession>
<dbReference type="Pfam" id="PF04577">
    <property type="entry name" value="Glyco_transf_61"/>
    <property type="match status" value="1"/>
</dbReference>
<evidence type="ECO:0000313" key="11">
    <source>
        <dbReference type="Proteomes" id="UP001255856"/>
    </source>
</evidence>
<keyword evidence="4" id="KW-0812">Transmembrane</keyword>
<dbReference type="PANTHER" id="PTHR20961:SF38">
    <property type="entry name" value="PROTEIN O-LINKED-MANNOSE BETA-1,4-N-ACETYLGLUCOSAMINYLTRANSFERASE 2"/>
    <property type="match status" value="1"/>
</dbReference>
<keyword evidence="6" id="KW-0472">Membrane</keyword>